<evidence type="ECO:0000256" key="1">
    <source>
        <dbReference type="ARBA" id="ARBA00001974"/>
    </source>
</evidence>
<evidence type="ECO:0000256" key="5">
    <source>
        <dbReference type="ARBA" id="ARBA00022990"/>
    </source>
</evidence>
<dbReference type="Pfam" id="PF00702">
    <property type="entry name" value="Hydrolase"/>
    <property type="match status" value="1"/>
</dbReference>
<keyword evidence="5" id="KW-0007">Acetylation</keyword>
<evidence type="ECO:0000256" key="6">
    <source>
        <dbReference type="ARBA" id="ARBA00023002"/>
    </source>
</evidence>
<dbReference type="InterPro" id="IPR052898">
    <property type="entry name" value="ACAD10-like"/>
</dbReference>
<feature type="domain" description="Acyl-CoA oxidase/dehydrogenase middle" evidence="9">
    <location>
        <begin position="767"/>
        <end position="868"/>
    </location>
</feature>
<dbReference type="Gene3D" id="1.20.140.10">
    <property type="entry name" value="Butyryl-CoA Dehydrogenase, subunit A, domain 3"/>
    <property type="match status" value="1"/>
</dbReference>
<dbReference type="Gene3D" id="3.90.1200.10">
    <property type="match status" value="1"/>
</dbReference>
<dbReference type="Gene3D" id="3.30.200.20">
    <property type="entry name" value="Phosphorylase Kinase, domain 1"/>
    <property type="match status" value="1"/>
</dbReference>
<keyword evidence="13" id="KW-1185">Reference proteome</keyword>
<comment type="cofactor">
    <cofactor evidence="1">
        <name>FAD</name>
        <dbReference type="ChEBI" id="CHEBI:57692"/>
    </cofactor>
</comment>
<dbReference type="InterPro" id="IPR006091">
    <property type="entry name" value="Acyl-CoA_Oxase/DH_mid-dom"/>
</dbReference>
<reference evidence="11 13" key="2">
    <citation type="journal article" date="2013" name="Nature">
        <title>Insights into bilaterian evolution from three spiralian genomes.</title>
        <authorList>
            <person name="Simakov O."/>
            <person name="Marletaz F."/>
            <person name="Cho S.J."/>
            <person name="Edsinger-Gonzales E."/>
            <person name="Havlak P."/>
            <person name="Hellsten U."/>
            <person name="Kuo D.H."/>
            <person name="Larsson T."/>
            <person name="Lv J."/>
            <person name="Arendt D."/>
            <person name="Savage R."/>
            <person name="Osoegawa K."/>
            <person name="de Jong P."/>
            <person name="Grimwood J."/>
            <person name="Chapman J.A."/>
            <person name="Shapiro H."/>
            <person name="Aerts A."/>
            <person name="Otillar R.P."/>
            <person name="Terry A.Y."/>
            <person name="Boore J.L."/>
            <person name="Grigoriev I.V."/>
            <person name="Lindberg D.R."/>
            <person name="Seaver E.C."/>
            <person name="Weisblat D.A."/>
            <person name="Putnam N.H."/>
            <person name="Rokhsar D.S."/>
        </authorList>
    </citation>
    <scope>NUCLEOTIDE SEQUENCE</scope>
    <source>
        <strain evidence="11 13">I ESC-2004</strain>
    </source>
</reference>
<dbReference type="Gene3D" id="1.10.150.240">
    <property type="entry name" value="Putative phosphatase, domain 2"/>
    <property type="match status" value="1"/>
</dbReference>
<dbReference type="PANTHER" id="PTHR47829">
    <property type="entry name" value="HYDROLASE, PUTATIVE (AFU_ORTHOLOGUE AFUA_1G12880)-RELATED"/>
    <property type="match status" value="1"/>
</dbReference>
<dbReference type="InterPro" id="IPR011945">
    <property type="entry name" value="HAD-SF_ppase_IA/epoxid_hydro_N"/>
</dbReference>
<dbReference type="OrthoDB" id="434771at2759"/>
<gene>
    <name evidence="11" type="ORF">CAPTEDRAFT_175366</name>
</gene>
<dbReference type="PRINTS" id="PR00413">
    <property type="entry name" value="HADHALOGNASE"/>
</dbReference>
<dbReference type="HOGENOM" id="CLU_007526_2_0_1"/>
<keyword evidence="3" id="KW-0285">Flavoprotein</keyword>
<sequence>MSHLQRTRVLQSHLVASTCSASTQHRTPVKAVIFDMGGVLIPSPGSLFQDVEINMQMPPGTILKAILAKGEQGAWAEYERGQISMEEFGQKFSAECSYQASTHRLQFTLYGIYQNRKSATLAKVFPEMIDAIQCIRAEGIKTALLTNNWRFADGSTLSGRIDLDLFDVIVESCKVGMRKPDKRIYAHTLGLLKVQPPEAIFLDDLGMNLKPASEMGLRTIKVDDQQQAITDLEKVVGFCIQGFMPGTSLVPEHLEIPRKKLRSYLNWALKIHSREFPSVRVFDYGQSNPTYFVQYAGKKLVLRKKPPGKLLPSAHAVEREYKVMKALREVGVPVPKVLGLCEEDSLLGTPFYVMEHVEGRIFKDICLSGMTPAERRDIYLAMAHVLAQIHRVNIEEAGLSDFSKPGNYLQRNLNRWSRQYEVSKTGEIESMNRLTEWLSRNIPSEQATSLIHGDFRLDNLIFHPTKPEVVAVLDWELSTLGDPMTDLATNCSPYYYSDFIPEKDTFLPSFGSDRSKTEGIPSVDEYLGEYFKDIKGQGVQNWSFYVAFVAFRFSAILQGVYKRYTMGQASSPSAESSGLLARVFADIGWKIASEGKVVSSIQSSKPVEGSKRNYSTMGKDREIPGSLPMSVSALSPRAQKTFQQVREFIQAEVVPYEAEIARHASNPQTKWTIHPRLEEIKAKAKAAGLWNLFLPKESDPSGRFGAGFTNVEYAYMAEEMGKTPLGSEVFNCSAPDTGNMEVLVRYGTEEQKKQWLEPLLQGKIRSAFAMTEPQVASSDATNIQSSIRREGDSYVINGRKWWTSGAMDPRCKILIFMGKTDTSQAVHRQQSMILVPMETPGVEIVRPLSVFGYDAAPHGHAEMRFENVRVPATNILLGEGRGFEIAQGRLGPGRIHHCMRTIGAAEVALKLMVERVQNRVAFGKNLIQFNSIQQDIAKSRIEIEQCRLLTLKAAHMMDTVGNKVAAPEISMIKVAAPNMALAVIDRAIQAHGGMGVSQDTPLAALMAGIRTLRFADGPDEVHMRSIARFEVKNHRLSKI</sequence>
<dbReference type="NCBIfam" id="TIGR02247">
    <property type="entry name" value="HAD-1A3-hyp"/>
    <property type="match status" value="1"/>
</dbReference>
<dbReference type="EMBL" id="AMQN01006385">
    <property type="status" value="NOT_ANNOTATED_CDS"/>
    <property type="molecule type" value="Genomic_DNA"/>
</dbReference>
<dbReference type="Proteomes" id="UP000014760">
    <property type="component" value="Unassembled WGS sequence"/>
</dbReference>
<dbReference type="InterPro" id="IPR013786">
    <property type="entry name" value="AcylCoA_DH/ox_N"/>
</dbReference>
<dbReference type="InterPro" id="IPR036250">
    <property type="entry name" value="AcylCo_DH-like_C"/>
</dbReference>
<dbReference type="CDD" id="cd02603">
    <property type="entry name" value="HAD_sEH-N_like"/>
    <property type="match status" value="1"/>
</dbReference>
<reference evidence="12" key="3">
    <citation type="submission" date="2015-06" db="UniProtKB">
        <authorList>
            <consortium name="EnsemblMetazoa"/>
        </authorList>
    </citation>
    <scope>IDENTIFICATION</scope>
</reference>
<dbReference type="SUPFAM" id="SSF56645">
    <property type="entry name" value="Acyl-CoA dehydrogenase NM domain-like"/>
    <property type="match status" value="1"/>
</dbReference>
<evidence type="ECO:0000259" key="10">
    <source>
        <dbReference type="Pfam" id="PF02771"/>
    </source>
</evidence>
<dbReference type="GO" id="GO:0050660">
    <property type="term" value="F:flavin adenine dinucleotide binding"/>
    <property type="evidence" value="ECO:0007669"/>
    <property type="project" value="InterPro"/>
</dbReference>
<dbReference type="Gene3D" id="1.10.540.10">
    <property type="entry name" value="Acyl-CoA dehydrogenase/oxidase, N-terminal domain"/>
    <property type="match status" value="1"/>
</dbReference>
<dbReference type="OMA" id="FYLMEYQ"/>
<dbReference type="SFLD" id="SFLDS00003">
    <property type="entry name" value="Haloacid_Dehalogenase"/>
    <property type="match status" value="1"/>
</dbReference>
<feature type="domain" description="Aminoglycoside phosphotransferase" evidence="8">
    <location>
        <begin position="279"/>
        <end position="491"/>
    </location>
</feature>
<evidence type="ECO:0000256" key="2">
    <source>
        <dbReference type="ARBA" id="ARBA00009347"/>
    </source>
</evidence>
<dbReference type="InterPro" id="IPR011009">
    <property type="entry name" value="Kinase-like_dom_sf"/>
</dbReference>
<proteinExistence type="inferred from homology"/>
<evidence type="ECO:0000313" key="11">
    <source>
        <dbReference type="EMBL" id="ELU09435.1"/>
    </source>
</evidence>
<dbReference type="SFLD" id="SFLDG01129">
    <property type="entry name" value="C1.5:_HAD__Beta-PGM__Phosphata"/>
    <property type="match status" value="1"/>
</dbReference>
<dbReference type="InterPro" id="IPR037069">
    <property type="entry name" value="AcylCoA_DH/ox_N_sf"/>
</dbReference>
<dbReference type="InterPro" id="IPR036412">
    <property type="entry name" value="HAD-like_sf"/>
</dbReference>
<dbReference type="AlphaFoldDB" id="R7UTB2"/>
<accession>R7UTB2</accession>
<reference evidence="13" key="1">
    <citation type="submission" date="2012-12" db="EMBL/GenBank/DDBJ databases">
        <authorList>
            <person name="Hellsten U."/>
            <person name="Grimwood J."/>
            <person name="Chapman J.A."/>
            <person name="Shapiro H."/>
            <person name="Aerts A."/>
            <person name="Otillar R.P."/>
            <person name="Terry A.Y."/>
            <person name="Boore J.L."/>
            <person name="Simakov O."/>
            <person name="Marletaz F."/>
            <person name="Cho S.-J."/>
            <person name="Edsinger-Gonzales E."/>
            <person name="Havlak P."/>
            <person name="Kuo D.-H."/>
            <person name="Larsson T."/>
            <person name="Lv J."/>
            <person name="Arendt D."/>
            <person name="Savage R."/>
            <person name="Osoegawa K."/>
            <person name="de Jong P."/>
            <person name="Lindberg D.R."/>
            <person name="Seaver E.C."/>
            <person name="Weisblat D.A."/>
            <person name="Putnam N.H."/>
            <person name="Grigoriev I.V."/>
            <person name="Rokhsar D.S."/>
        </authorList>
    </citation>
    <scope>NUCLEOTIDE SEQUENCE</scope>
    <source>
        <strain evidence="13">I ESC-2004</strain>
    </source>
</reference>
<dbReference type="EMBL" id="KB298218">
    <property type="protein sequence ID" value="ELU09435.1"/>
    <property type="molecule type" value="Genomic_DNA"/>
</dbReference>
<protein>
    <recommendedName>
        <fullName evidence="14">Acyl-CoA dehydrogenase family member 10</fullName>
    </recommendedName>
</protein>
<dbReference type="InterPro" id="IPR006439">
    <property type="entry name" value="HAD-SF_hydro_IA"/>
</dbReference>
<feature type="domain" description="Acyl-CoA dehydrogenase/oxidase C-terminal" evidence="7">
    <location>
        <begin position="880"/>
        <end position="1028"/>
    </location>
</feature>
<dbReference type="FunFam" id="2.40.110.10:FF:000002">
    <property type="entry name" value="Acyl-CoA dehydrogenase fadE12"/>
    <property type="match status" value="1"/>
</dbReference>
<dbReference type="NCBIfam" id="TIGR01509">
    <property type="entry name" value="HAD-SF-IA-v3"/>
    <property type="match status" value="1"/>
</dbReference>
<dbReference type="InterPro" id="IPR009100">
    <property type="entry name" value="AcylCoA_DH/oxidase_NM_dom_sf"/>
</dbReference>
<feature type="domain" description="Acyl-CoA dehydrogenase/oxidase N-terminal" evidence="10">
    <location>
        <begin position="639"/>
        <end position="763"/>
    </location>
</feature>
<dbReference type="Pfam" id="PF00441">
    <property type="entry name" value="Acyl-CoA_dh_1"/>
    <property type="match status" value="1"/>
</dbReference>
<evidence type="ECO:0000259" key="8">
    <source>
        <dbReference type="Pfam" id="PF01636"/>
    </source>
</evidence>
<evidence type="ECO:0000259" key="7">
    <source>
        <dbReference type="Pfam" id="PF00441"/>
    </source>
</evidence>
<evidence type="ECO:0000313" key="13">
    <source>
        <dbReference type="Proteomes" id="UP000014760"/>
    </source>
</evidence>
<dbReference type="SUPFAM" id="SSF47203">
    <property type="entry name" value="Acyl-CoA dehydrogenase C-terminal domain-like"/>
    <property type="match status" value="1"/>
</dbReference>
<keyword evidence="6" id="KW-0560">Oxidoreductase</keyword>
<organism evidence="11">
    <name type="scientific">Capitella teleta</name>
    <name type="common">Polychaete worm</name>
    <dbReference type="NCBI Taxonomy" id="283909"/>
    <lineage>
        <taxon>Eukaryota</taxon>
        <taxon>Metazoa</taxon>
        <taxon>Spiralia</taxon>
        <taxon>Lophotrochozoa</taxon>
        <taxon>Annelida</taxon>
        <taxon>Polychaeta</taxon>
        <taxon>Sedentaria</taxon>
        <taxon>Scolecida</taxon>
        <taxon>Capitellidae</taxon>
        <taxon>Capitella</taxon>
    </lineage>
</organism>
<dbReference type="Gene3D" id="2.40.110.10">
    <property type="entry name" value="Butyryl-CoA Dehydrogenase, subunit A, domain 2"/>
    <property type="match status" value="1"/>
</dbReference>
<dbReference type="InterPro" id="IPR023214">
    <property type="entry name" value="HAD_sf"/>
</dbReference>
<dbReference type="SUPFAM" id="SSF56112">
    <property type="entry name" value="Protein kinase-like (PK-like)"/>
    <property type="match status" value="1"/>
</dbReference>
<evidence type="ECO:0000256" key="4">
    <source>
        <dbReference type="ARBA" id="ARBA00022827"/>
    </source>
</evidence>
<dbReference type="Gene3D" id="3.40.50.1000">
    <property type="entry name" value="HAD superfamily/HAD-like"/>
    <property type="match status" value="1"/>
</dbReference>
<evidence type="ECO:0000259" key="9">
    <source>
        <dbReference type="Pfam" id="PF02770"/>
    </source>
</evidence>
<dbReference type="InterPro" id="IPR023198">
    <property type="entry name" value="PGP-like_dom2"/>
</dbReference>
<evidence type="ECO:0000313" key="12">
    <source>
        <dbReference type="EnsemblMetazoa" id="CapteP175366"/>
    </source>
</evidence>
<evidence type="ECO:0008006" key="14">
    <source>
        <dbReference type="Google" id="ProtNLM"/>
    </source>
</evidence>
<dbReference type="Pfam" id="PF01636">
    <property type="entry name" value="APH"/>
    <property type="match status" value="1"/>
</dbReference>
<comment type="similarity">
    <text evidence="2">Belongs to the acyl-CoA dehydrogenase family.</text>
</comment>
<dbReference type="InterPro" id="IPR009075">
    <property type="entry name" value="AcylCo_DH/oxidase_C"/>
</dbReference>
<keyword evidence="4" id="KW-0274">FAD</keyword>
<dbReference type="STRING" id="283909.R7UTB2"/>
<dbReference type="InterPro" id="IPR041726">
    <property type="entry name" value="ACAD10_11_N"/>
</dbReference>
<name>R7UTB2_CAPTE</name>
<dbReference type="InterPro" id="IPR046373">
    <property type="entry name" value="Acyl-CoA_Oxase/DH_mid-dom_sf"/>
</dbReference>
<dbReference type="Pfam" id="PF02771">
    <property type="entry name" value="Acyl-CoA_dh_N"/>
    <property type="match status" value="1"/>
</dbReference>
<dbReference type="Pfam" id="PF02770">
    <property type="entry name" value="Acyl-CoA_dh_M"/>
    <property type="match status" value="1"/>
</dbReference>
<dbReference type="SUPFAM" id="SSF56784">
    <property type="entry name" value="HAD-like"/>
    <property type="match status" value="1"/>
</dbReference>
<dbReference type="CDD" id="cd05154">
    <property type="entry name" value="ACAD10_11_N-like"/>
    <property type="match status" value="1"/>
</dbReference>
<dbReference type="FunFam" id="1.20.140.10:FF:000018">
    <property type="entry name" value="Acyl-CoA dehydrogenase family member 10"/>
    <property type="match status" value="1"/>
</dbReference>
<dbReference type="EnsemblMetazoa" id="CapteT175366">
    <property type="protein sequence ID" value="CapteP175366"/>
    <property type="gene ID" value="CapteG175366"/>
</dbReference>
<evidence type="ECO:0000256" key="3">
    <source>
        <dbReference type="ARBA" id="ARBA00022630"/>
    </source>
</evidence>
<dbReference type="PANTHER" id="PTHR47829:SF3">
    <property type="entry name" value="AMINOGLYCOSIDE PHOSPHOTRANSFERASE DOMAIN-CONTAINING PROTEIN"/>
    <property type="match status" value="1"/>
</dbReference>
<dbReference type="GO" id="GO:0016627">
    <property type="term" value="F:oxidoreductase activity, acting on the CH-CH group of donors"/>
    <property type="evidence" value="ECO:0007669"/>
    <property type="project" value="InterPro"/>
</dbReference>
<dbReference type="InterPro" id="IPR002575">
    <property type="entry name" value="Aminoglycoside_PTrfase"/>
</dbReference>